<keyword evidence="5" id="KW-0631">Potassium channel</keyword>
<dbReference type="FunFam" id="1.10.287.70:FF:000264">
    <property type="entry name" value="Potassium channel"/>
    <property type="match status" value="1"/>
</dbReference>
<dbReference type="AlphaFoldDB" id="A0A2B4SW94"/>
<keyword evidence="4 13" id="KW-0812">Transmembrane</keyword>
<keyword evidence="6" id="KW-0851">Voltage-gated channel</keyword>
<keyword evidence="14" id="KW-0732">Signal</keyword>
<feature type="transmembrane region" description="Helical" evidence="13">
    <location>
        <begin position="317"/>
        <end position="336"/>
    </location>
</feature>
<feature type="region of interest" description="Disordered" evidence="12">
    <location>
        <begin position="484"/>
        <end position="510"/>
    </location>
</feature>
<dbReference type="PANTHER" id="PTHR11537">
    <property type="entry name" value="VOLTAGE-GATED POTASSIUM CHANNEL"/>
    <property type="match status" value="1"/>
</dbReference>
<dbReference type="InterPro" id="IPR011333">
    <property type="entry name" value="SKP1/BTB/POZ_sf"/>
</dbReference>
<evidence type="ECO:0000256" key="4">
    <source>
        <dbReference type="ARBA" id="ARBA00022692"/>
    </source>
</evidence>
<dbReference type="GO" id="GO:0051260">
    <property type="term" value="P:protein homooligomerization"/>
    <property type="evidence" value="ECO:0007669"/>
    <property type="project" value="InterPro"/>
</dbReference>
<name>A0A2B4SW94_STYPI</name>
<keyword evidence="8 13" id="KW-1133">Transmembrane helix</keyword>
<dbReference type="FunFam" id="3.30.710.10:FF:000053">
    <property type="entry name" value="potassium voltage-gated channel subfamily A member 4"/>
    <property type="match status" value="1"/>
</dbReference>
<dbReference type="PRINTS" id="PR01496">
    <property type="entry name" value="SHAKERCHANEL"/>
</dbReference>
<keyword evidence="10 13" id="KW-0472">Membrane</keyword>
<feature type="chain" id="PRO_5013219523" evidence="14">
    <location>
        <begin position="18"/>
        <end position="574"/>
    </location>
</feature>
<dbReference type="InterPro" id="IPR027359">
    <property type="entry name" value="Volt_channel_dom_sf"/>
</dbReference>
<dbReference type="GO" id="GO:0005251">
    <property type="term" value="F:delayed rectifier potassium channel activity"/>
    <property type="evidence" value="ECO:0007669"/>
    <property type="project" value="TreeGrafter"/>
</dbReference>
<dbReference type="STRING" id="50429.A0A2B4SW94"/>
<evidence type="ECO:0000256" key="1">
    <source>
        <dbReference type="ARBA" id="ARBA00004141"/>
    </source>
</evidence>
<comment type="caution">
    <text evidence="16">The sequence shown here is derived from an EMBL/GenBank/DDBJ whole genome shotgun (WGS) entry which is preliminary data.</text>
</comment>
<keyword evidence="3" id="KW-0633">Potassium transport</keyword>
<evidence type="ECO:0000256" key="7">
    <source>
        <dbReference type="ARBA" id="ARBA00022958"/>
    </source>
</evidence>
<dbReference type="InterPro" id="IPR003968">
    <property type="entry name" value="K_chnl_volt-dep_Kv"/>
</dbReference>
<dbReference type="InterPro" id="IPR003972">
    <property type="entry name" value="K_chnl_volt-dep_Kv1"/>
</dbReference>
<dbReference type="FunFam" id="1.20.120.350:FF:000074">
    <property type="entry name" value="SHaW family of potassium channels"/>
    <property type="match status" value="1"/>
</dbReference>
<dbReference type="InterPro" id="IPR005821">
    <property type="entry name" value="Ion_trans_dom"/>
</dbReference>
<dbReference type="PRINTS" id="PR01491">
    <property type="entry name" value="KVCHANNEL"/>
</dbReference>
<dbReference type="InterPro" id="IPR028325">
    <property type="entry name" value="VG_K_chnl"/>
</dbReference>
<evidence type="ECO:0000256" key="10">
    <source>
        <dbReference type="ARBA" id="ARBA00023136"/>
    </source>
</evidence>
<dbReference type="SUPFAM" id="SSF54695">
    <property type="entry name" value="POZ domain"/>
    <property type="match status" value="1"/>
</dbReference>
<keyword evidence="11" id="KW-0407">Ion channel</keyword>
<dbReference type="Gene3D" id="1.10.287.70">
    <property type="match status" value="1"/>
</dbReference>
<evidence type="ECO:0000256" key="2">
    <source>
        <dbReference type="ARBA" id="ARBA00022448"/>
    </source>
</evidence>
<evidence type="ECO:0000313" key="17">
    <source>
        <dbReference type="Proteomes" id="UP000225706"/>
    </source>
</evidence>
<evidence type="ECO:0000256" key="6">
    <source>
        <dbReference type="ARBA" id="ARBA00022882"/>
    </source>
</evidence>
<dbReference type="GO" id="GO:0008076">
    <property type="term" value="C:voltage-gated potassium channel complex"/>
    <property type="evidence" value="ECO:0007669"/>
    <property type="project" value="InterPro"/>
</dbReference>
<keyword evidence="2" id="KW-0813">Transport</keyword>
<feature type="transmembrane region" description="Helical" evidence="13">
    <location>
        <begin position="249"/>
        <end position="271"/>
    </location>
</feature>
<evidence type="ECO:0000256" key="8">
    <source>
        <dbReference type="ARBA" id="ARBA00022989"/>
    </source>
</evidence>
<dbReference type="InterPro" id="IPR003131">
    <property type="entry name" value="T1-type_BTB"/>
</dbReference>
<dbReference type="PRINTS" id="PR00169">
    <property type="entry name" value="KCHANNEL"/>
</dbReference>
<comment type="subcellular location">
    <subcellularLocation>
        <location evidence="1">Membrane</location>
        <topology evidence="1">Multi-pass membrane protein</topology>
    </subcellularLocation>
</comment>
<protein>
    <submittedName>
        <fullName evidence="16">Potassium voltage-gated channel protein Shaker</fullName>
    </submittedName>
</protein>
<dbReference type="Gene3D" id="3.30.710.10">
    <property type="entry name" value="Potassium Channel Kv1.1, Chain A"/>
    <property type="match status" value="1"/>
</dbReference>
<evidence type="ECO:0000256" key="13">
    <source>
        <dbReference type="SAM" id="Phobius"/>
    </source>
</evidence>
<feature type="signal peptide" evidence="14">
    <location>
        <begin position="1"/>
        <end position="17"/>
    </location>
</feature>
<accession>A0A2B4SW94</accession>
<gene>
    <name evidence="16" type="primary">Sh</name>
    <name evidence="16" type="ORF">AWC38_SpisGene2452</name>
</gene>
<dbReference type="GO" id="GO:0001508">
    <property type="term" value="P:action potential"/>
    <property type="evidence" value="ECO:0007669"/>
    <property type="project" value="TreeGrafter"/>
</dbReference>
<evidence type="ECO:0000256" key="5">
    <source>
        <dbReference type="ARBA" id="ARBA00022826"/>
    </source>
</evidence>
<dbReference type="SMART" id="SM00225">
    <property type="entry name" value="BTB"/>
    <property type="match status" value="1"/>
</dbReference>
<keyword evidence="9" id="KW-0406">Ion transport</keyword>
<feature type="transmembrane region" description="Helical" evidence="13">
    <location>
        <begin position="447"/>
        <end position="468"/>
    </location>
</feature>
<dbReference type="EMBL" id="LSMT01000020">
    <property type="protein sequence ID" value="PFX32685.1"/>
    <property type="molecule type" value="Genomic_DNA"/>
</dbReference>
<keyword evidence="17" id="KW-1185">Reference proteome</keyword>
<evidence type="ECO:0000256" key="12">
    <source>
        <dbReference type="SAM" id="MobiDB-lite"/>
    </source>
</evidence>
<dbReference type="Proteomes" id="UP000225706">
    <property type="component" value="Unassembled WGS sequence"/>
</dbReference>
<dbReference type="Gene3D" id="1.20.120.350">
    <property type="entry name" value="Voltage-gated potassium channels. Chain C"/>
    <property type="match status" value="1"/>
</dbReference>
<evidence type="ECO:0000256" key="3">
    <source>
        <dbReference type="ARBA" id="ARBA00022538"/>
    </source>
</evidence>
<feature type="transmembrane region" description="Helical" evidence="13">
    <location>
        <begin position="291"/>
        <end position="311"/>
    </location>
</feature>
<keyword evidence="7" id="KW-0630">Potassium</keyword>
<dbReference type="Pfam" id="PF00520">
    <property type="entry name" value="Ion_trans"/>
    <property type="match status" value="1"/>
</dbReference>
<dbReference type="CDD" id="cd18377">
    <property type="entry name" value="BTB_POZ_Kv1_KCNA"/>
    <property type="match status" value="1"/>
</dbReference>
<organism evidence="16 17">
    <name type="scientific">Stylophora pistillata</name>
    <name type="common">Smooth cauliflower coral</name>
    <dbReference type="NCBI Taxonomy" id="50429"/>
    <lineage>
        <taxon>Eukaryota</taxon>
        <taxon>Metazoa</taxon>
        <taxon>Cnidaria</taxon>
        <taxon>Anthozoa</taxon>
        <taxon>Hexacorallia</taxon>
        <taxon>Scleractinia</taxon>
        <taxon>Astrocoeniina</taxon>
        <taxon>Pocilloporidae</taxon>
        <taxon>Stylophora</taxon>
    </lineage>
</organism>
<dbReference type="Pfam" id="PF02214">
    <property type="entry name" value="BTB_2"/>
    <property type="match status" value="1"/>
</dbReference>
<evidence type="ECO:0000313" key="16">
    <source>
        <dbReference type="EMBL" id="PFX32685.1"/>
    </source>
</evidence>
<dbReference type="OrthoDB" id="415460at2759"/>
<evidence type="ECO:0000256" key="9">
    <source>
        <dbReference type="ARBA" id="ARBA00023065"/>
    </source>
</evidence>
<proteinExistence type="predicted"/>
<dbReference type="InterPro" id="IPR000210">
    <property type="entry name" value="BTB/POZ_dom"/>
</dbReference>
<sequence>MATCFLTLCFEVSVGLAPYNTVICPRVCTLYLRIELLSDGIKVAFTTVNNTSSPYLTDRKLEMDALTGMPSVTADPDKQILTGYTPGRNNLQPSGNRDQQSGLISLTGIKPQLMAPVEASADRFVINVSGLKFETHVQTLEQYPETLLGNATKRLKYYDSTRSEYFFDRNRPAFDAILFYYQSGGKLLRPANVPMDVFADEIRFYELGEDILHKVEQEEGFIEEEKPILPENKLQRKIWELFEFPDTSLAARVVAIFSVVVITLSIVTFCVETLPQFRQEEDGAKRRQPWFTLETACIIWFTFEYLMRLISSPQKLVFVRSFLNLIDIVAILPYYITLPMQDTKASSFGVLRVIRLVRVFRIFKLSRHSRGLQILGHTLRASLRELGLLIFFLLIGVILFSSAVYYAEGGEEGSHFKSIPDAFWWAVVTMTTVGYGDMRPITVWGKIVGSLCAISGVLTIALPVPVIVSNFNYFYHRENEQRAAEQSKKEKERMESERLQKEKEEAEQERKYGAVDHNGMNGPETGIEMELLTSLDSIPLNSKGHKNKANTAVVANSMPLVDYPDSTIRFETGV</sequence>
<dbReference type="SUPFAM" id="SSF81324">
    <property type="entry name" value="Voltage-gated potassium channels"/>
    <property type="match status" value="1"/>
</dbReference>
<dbReference type="PANTHER" id="PTHR11537:SF113">
    <property type="entry name" value="POTASSIUM VOLTAGE-GATED CHANNEL PROTEIN SHAKER"/>
    <property type="match status" value="1"/>
</dbReference>
<evidence type="ECO:0000256" key="14">
    <source>
        <dbReference type="SAM" id="SignalP"/>
    </source>
</evidence>
<feature type="transmembrane region" description="Helical" evidence="13">
    <location>
        <begin position="386"/>
        <end position="407"/>
    </location>
</feature>
<evidence type="ECO:0000259" key="15">
    <source>
        <dbReference type="SMART" id="SM00225"/>
    </source>
</evidence>
<evidence type="ECO:0000256" key="11">
    <source>
        <dbReference type="ARBA" id="ARBA00023303"/>
    </source>
</evidence>
<reference evidence="17" key="1">
    <citation type="journal article" date="2017" name="bioRxiv">
        <title>Comparative analysis of the genomes of Stylophora pistillata and Acropora digitifera provides evidence for extensive differences between species of corals.</title>
        <authorList>
            <person name="Voolstra C.R."/>
            <person name="Li Y."/>
            <person name="Liew Y.J."/>
            <person name="Baumgarten S."/>
            <person name="Zoccola D."/>
            <person name="Flot J.-F."/>
            <person name="Tambutte S."/>
            <person name="Allemand D."/>
            <person name="Aranda M."/>
        </authorList>
    </citation>
    <scope>NUCLEOTIDE SEQUENCE [LARGE SCALE GENOMIC DNA]</scope>
</reference>
<feature type="domain" description="BTB" evidence="15">
    <location>
        <begin position="122"/>
        <end position="222"/>
    </location>
</feature>